<evidence type="ECO:0000259" key="2">
    <source>
        <dbReference type="PROSITE" id="PS50181"/>
    </source>
</evidence>
<dbReference type="AlphaFoldDB" id="A0A9Q0E9Y3"/>
<dbReference type="SUPFAM" id="SSF81383">
    <property type="entry name" value="F-box domain"/>
    <property type="match status" value="1"/>
</dbReference>
<proteinExistence type="predicted"/>
<evidence type="ECO:0000313" key="3">
    <source>
        <dbReference type="EMBL" id="KAJ3602744.1"/>
    </source>
</evidence>
<sequence length="479" mass="53649">MNDDNHQVRRPRPTSSHHHQRRSRGVSVGSGDILQWLPAELWLHVLRYLPAADRLSVRATCRYFDRLVVHHHGSSLWRDYTACFRFKPGRYNNPQFWASMSRRGIRSAVVRGGGTREKHWGQLAAALPSLSTLIVDQGLGECAGHLDKFPALKDLVLRGSSSSSSIKRTPPDLMTVLRVADPQQMTLLSLCDVGSPSSHNSFLAFLSQFPNLTSLLYHSAADKRSDDDDHHHLQTFRCVVSALPKLKHLSWSTHRCFKYYGVPGKCVGEAETDGLTMNQTLTSLELVVYDDSCLSYDNAMRSLSRLQSLTVVYTVDTDKGCRLNTWLGHLRHLSTLVVDGGPPPREYAWSIPTTVCSLTLRVHQLTSADLVAVASRVPGLLHLQLDTWPAEGCHTGLILKLFPALQSIKLSVWQIGEKNFLDFHRSPSMRTIEVMDAADSPRIPELCRQLQVLTDDKVRVVMSTGGRDPRACCHQARVK</sequence>
<dbReference type="Gene3D" id="3.80.10.10">
    <property type="entry name" value="Ribonuclease Inhibitor"/>
    <property type="match status" value="1"/>
</dbReference>
<name>A0A9Q0E9Y3_9TELE</name>
<dbReference type="Gene3D" id="1.20.1280.50">
    <property type="match status" value="1"/>
</dbReference>
<organism evidence="3 4">
    <name type="scientific">Muraenolepis orangiensis</name>
    <name type="common">Patagonian moray cod</name>
    <dbReference type="NCBI Taxonomy" id="630683"/>
    <lineage>
        <taxon>Eukaryota</taxon>
        <taxon>Metazoa</taxon>
        <taxon>Chordata</taxon>
        <taxon>Craniata</taxon>
        <taxon>Vertebrata</taxon>
        <taxon>Euteleostomi</taxon>
        <taxon>Actinopterygii</taxon>
        <taxon>Neopterygii</taxon>
        <taxon>Teleostei</taxon>
        <taxon>Neoteleostei</taxon>
        <taxon>Acanthomorphata</taxon>
        <taxon>Zeiogadaria</taxon>
        <taxon>Gadariae</taxon>
        <taxon>Gadiformes</taxon>
        <taxon>Muraenolepidoidei</taxon>
        <taxon>Muraenolepididae</taxon>
        <taxon>Muraenolepis</taxon>
    </lineage>
</organism>
<dbReference type="InterPro" id="IPR036047">
    <property type="entry name" value="F-box-like_dom_sf"/>
</dbReference>
<evidence type="ECO:0000256" key="1">
    <source>
        <dbReference type="SAM" id="MobiDB-lite"/>
    </source>
</evidence>
<accession>A0A9Q0E9Y3</accession>
<reference evidence="3" key="1">
    <citation type="submission" date="2022-07" db="EMBL/GenBank/DDBJ databases">
        <title>Chromosome-level genome of Muraenolepis orangiensis.</title>
        <authorList>
            <person name="Kim J."/>
        </authorList>
    </citation>
    <scope>NUCLEOTIDE SEQUENCE</scope>
    <source>
        <strain evidence="3">KU_S4_2022</strain>
        <tissue evidence="3">Muscle</tissue>
    </source>
</reference>
<dbReference type="InterPro" id="IPR032675">
    <property type="entry name" value="LRR_dom_sf"/>
</dbReference>
<dbReference type="SMART" id="SM00256">
    <property type="entry name" value="FBOX"/>
    <property type="match status" value="1"/>
</dbReference>
<dbReference type="PROSITE" id="PS50181">
    <property type="entry name" value="FBOX"/>
    <property type="match status" value="1"/>
</dbReference>
<feature type="domain" description="F-box" evidence="2">
    <location>
        <begin position="31"/>
        <end position="80"/>
    </location>
</feature>
<dbReference type="InterPro" id="IPR001810">
    <property type="entry name" value="F-box_dom"/>
</dbReference>
<evidence type="ECO:0000313" key="4">
    <source>
        <dbReference type="Proteomes" id="UP001148018"/>
    </source>
</evidence>
<feature type="region of interest" description="Disordered" evidence="1">
    <location>
        <begin position="1"/>
        <end position="26"/>
    </location>
</feature>
<protein>
    <recommendedName>
        <fullName evidence="2">F-box domain-containing protein</fullName>
    </recommendedName>
</protein>
<dbReference type="Pfam" id="PF12937">
    <property type="entry name" value="F-box-like"/>
    <property type="match status" value="1"/>
</dbReference>
<dbReference type="SUPFAM" id="SSF52047">
    <property type="entry name" value="RNI-like"/>
    <property type="match status" value="1"/>
</dbReference>
<dbReference type="OrthoDB" id="3219396at2759"/>
<feature type="compositionally biased region" description="Basic residues" evidence="1">
    <location>
        <begin position="8"/>
        <end position="24"/>
    </location>
</feature>
<dbReference type="EMBL" id="JANIIK010000046">
    <property type="protein sequence ID" value="KAJ3602744.1"/>
    <property type="molecule type" value="Genomic_DNA"/>
</dbReference>
<keyword evidence="4" id="KW-1185">Reference proteome</keyword>
<gene>
    <name evidence="3" type="ORF">NHX12_030492</name>
</gene>
<comment type="caution">
    <text evidence="3">The sequence shown here is derived from an EMBL/GenBank/DDBJ whole genome shotgun (WGS) entry which is preliminary data.</text>
</comment>
<dbReference type="Proteomes" id="UP001148018">
    <property type="component" value="Unassembled WGS sequence"/>
</dbReference>